<evidence type="ECO:0000313" key="3">
    <source>
        <dbReference type="Proteomes" id="UP000065261"/>
    </source>
</evidence>
<dbReference type="RefSeq" id="WP_157756043.1">
    <property type="nucleotide sequence ID" value="NZ_CP011034.1"/>
</dbReference>
<evidence type="ECO:0000256" key="1">
    <source>
        <dbReference type="SAM" id="Phobius"/>
    </source>
</evidence>
<evidence type="ECO:0000313" key="2">
    <source>
        <dbReference type="EMBL" id="ALS32639.1"/>
    </source>
</evidence>
<feature type="transmembrane region" description="Helical" evidence="1">
    <location>
        <begin position="24"/>
        <end position="44"/>
    </location>
</feature>
<protein>
    <submittedName>
        <fullName evidence="2">Uncharacterized protein</fullName>
    </submittedName>
</protein>
<gene>
    <name evidence="2" type="ORF">PTRA_a1423</name>
</gene>
<name>A0A0U2ISE4_9GAMM</name>
<organism evidence="2">
    <name type="scientific">Pseudoalteromonas translucida KMM 520</name>
    <dbReference type="NCBI Taxonomy" id="1315283"/>
    <lineage>
        <taxon>Bacteria</taxon>
        <taxon>Pseudomonadati</taxon>
        <taxon>Pseudomonadota</taxon>
        <taxon>Gammaproteobacteria</taxon>
        <taxon>Alteromonadales</taxon>
        <taxon>Pseudoalteromonadaceae</taxon>
        <taxon>Pseudoalteromonas</taxon>
    </lineage>
</organism>
<sequence>MMHDYMAIKGNSSSAIDKQKRRDFLKMVAVNTVRVLVLATIIFLTTK</sequence>
<dbReference type="AlphaFoldDB" id="A0A0U2ISE4"/>
<keyword evidence="1" id="KW-1133">Transmembrane helix</keyword>
<keyword evidence="1" id="KW-0472">Membrane</keyword>
<dbReference type="PATRIC" id="fig|1315283.4.peg.1231"/>
<dbReference type="Proteomes" id="UP000065261">
    <property type="component" value="Chromosome I"/>
</dbReference>
<accession>A0A0U2ISE4</accession>
<keyword evidence="1" id="KW-0812">Transmembrane</keyword>
<dbReference type="EMBL" id="CP011034">
    <property type="protein sequence ID" value="ALS32639.1"/>
    <property type="molecule type" value="Genomic_DNA"/>
</dbReference>
<proteinExistence type="predicted"/>
<reference evidence="2 3" key="1">
    <citation type="submission" date="2015-03" db="EMBL/GenBank/DDBJ databases">
        <authorList>
            <person name="Murphy D."/>
        </authorList>
    </citation>
    <scope>NUCLEOTIDE SEQUENCE [LARGE SCALE GENOMIC DNA]</scope>
    <source>
        <strain evidence="2 3">KMM 520</strain>
    </source>
</reference>
<dbReference type="KEGG" id="ptn:PTRA_a1423"/>